<dbReference type="CDD" id="cd17323">
    <property type="entry name" value="MFS_Tpo1_MDR_like"/>
    <property type="match status" value="1"/>
</dbReference>
<feature type="compositionally biased region" description="Basic and acidic residues" evidence="6">
    <location>
        <begin position="90"/>
        <end position="106"/>
    </location>
</feature>
<feature type="region of interest" description="Disordered" evidence="6">
    <location>
        <begin position="1"/>
        <end position="51"/>
    </location>
</feature>
<evidence type="ECO:0000256" key="1">
    <source>
        <dbReference type="ARBA" id="ARBA00004141"/>
    </source>
</evidence>
<dbReference type="InterPro" id="IPR036259">
    <property type="entry name" value="MFS_trans_sf"/>
</dbReference>
<protein>
    <submittedName>
        <fullName evidence="9">Putative transporter</fullName>
    </submittedName>
</protein>
<proteinExistence type="inferred from homology"/>
<feature type="transmembrane region" description="Helical" evidence="7">
    <location>
        <begin position="129"/>
        <end position="147"/>
    </location>
</feature>
<dbReference type="EMBL" id="JPOX01000039">
    <property type="protein sequence ID" value="KFX42929.1"/>
    <property type="molecule type" value="Genomic_DNA"/>
</dbReference>
<keyword evidence="5 7" id="KW-0472">Membrane</keyword>
<dbReference type="PANTHER" id="PTHR23502:SF68">
    <property type="entry name" value="MULTIDRUG TRANSPORTER, PUTATIVE (AFU_ORTHOLOGUE AFUA_3G01120)-RELATED"/>
    <property type="match status" value="1"/>
</dbReference>
<comment type="caution">
    <text evidence="9">The sequence shown here is derived from an EMBL/GenBank/DDBJ whole genome shotgun (WGS) entry which is preliminary data.</text>
</comment>
<sequence length="570" mass="63186">MPSVDKDIAMPEEQDLSERPTRESSVLPNNDIAVDTNEGDSACGSGDDNTTVEEQIVNNVIIVREEKLTTDVEFVPVGSDLSSSSSDLEAAEKTADQDDRQRRDPNEVDWDGPDDPKYPMNWPRWRKSWIIVILSVLRLLMWANFSPYDDLPLPLARLQDSQKLTCITLDTLSISIFMLGVGAGPLLFAPLSELYGRNLIYHLSNFFFSISSVGCARAPSLKSLIGFRLIAGIAGSAVISNGGGTIADIVPKESRGLITTLMVLGQLIGPVIGPTVGGYVSQGVGWRWIFWLLTIVSGAFTCLGFIFLRETHPPTLLKWKAARLRKETGNKLLYHKGKSSVPQKQLFMEACQRPLRMLFTNPVIFMVSIYIALVLGYAYILFTSFAFVFQQQYGFGEGTTGLLYFGIGIGMLVALVWMSRYSDRIFAQKERQMGRSKAEFRLIPLLYGTFFIPVGFIIYGWAIQFHVYWVVPIFGTMLMGVGTVLALVVTQTYLIDAFTVHAASANAANSPIRCLAAALLPLSGTSLYDALTFGWGNTMLALIALIFSVLPWITYRYGEQLRARYTADTK</sequence>
<comment type="subcellular location">
    <subcellularLocation>
        <location evidence="1">Membrane</location>
        <topology evidence="1">Multi-pass membrane protein</topology>
    </subcellularLocation>
</comment>
<dbReference type="InterPro" id="IPR020846">
    <property type="entry name" value="MFS_dom"/>
</dbReference>
<dbReference type="GO" id="GO:0022857">
    <property type="term" value="F:transmembrane transporter activity"/>
    <property type="evidence" value="ECO:0007669"/>
    <property type="project" value="InterPro"/>
</dbReference>
<feature type="domain" description="Major facilitator superfamily (MFS) profile" evidence="8">
    <location>
        <begin position="130"/>
        <end position="562"/>
    </location>
</feature>
<feature type="transmembrane region" description="Helical" evidence="7">
    <location>
        <begin position="534"/>
        <end position="555"/>
    </location>
</feature>
<accession>A0A093UYX8</accession>
<feature type="transmembrane region" description="Helical" evidence="7">
    <location>
        <begin position="225"/>
        <end position="244"/>
    </location>
</feature>
<feature type="transmembrane region" description="Helical" evidence="7">
    <location>
        <begin position="363"/>
        <end position="389"/>
    </location>
</feature>
<dbReference type="PROSITE" id="PS50850">
    <property type="entry name" value="MFS"/>
    <property type="match status" value="1"/>
</dbReference>
<feature type="region of interest" description="Disordered" evidence="6">
    <location>
        <begin position="79"/>
        <end position="115"/>
    </location>
</feature>
<reference key="1">
    <citation type="journal article" date="2014" name="PLoS Genet.">
        <title>Signature Gene Expression Reveals Novel Clues to the Molecular Mechanisms of Dimorphic Transition in Penicillium marneffei.</title>
        <authorList>
            <person name="Yang E."/>
            <person name="Wang G."/>
            <person name="Cai J."/>
            <person name="Woo P.C."/>
            <person name="Lau S.K."/>
            <person name="Yuen K.-Y."/>
            <person name="Chow W.-N."/>
            <person name="Lin X."/>
        </authorList>
    </citation>
    <scope>NUCLEOTIDE SEQUENCE [LARGE SCALE GENOMIC DNA]</scope>
    <source>
        <strain>PM1</strain>
    </source>
</reference>
<feature type="transmembrane region" description="Helical" evidence="7">
    <location>
        <begin position="200"/>
        <end position="219"/>
    </location>
</feature>
<feature type="transmembrane region" description="Helical" evidence="7">
    <location>
        <begin position="440"/>
        <end position="461"/>
    </location>
</feature>
<evidence type="ECO:0000313" key="9">
    <source>
        <dbReference type="EMBL" id="KFX42929.1"/>
    </source>
</evidence>
<evidence type="ECO:0000256" key="5">
    <source>
        <dbReference type="ARBA" id="ARBA00023136"/>
    </source>
</evidence>
<feature type="transmembrane region" description="Helical" evidence="7">
    <location>
        <begin position="256"/>
        <end position="276"/>
    </location>
</feature>
<evidence type="ECO:0000256" key="3">
    <source>
        <dbReference type="ARBA" id="ARBA00022692"/>
    </source>
</evidence>
<dbReference type="eggNOG" id="KOG0255">
    <property type="taxonomic scope" value="Eukaryota"/>
</dbReference>
<dbReference type="AlphaFoldDB" id="A0A093UYX8"/>
<evidence type="ECO:0000256" key="4">
    <source>
        <dbReference type="ARBA" id="ARBA00022989"/>
    </source>
</evidence>
<evidence type="ECO:0000256" key="7">
    <source>
        <dbReference type="SAM" id="Phobius"/>
    </source>
</evidence>
<dbReference type="FunFam" id="1.20.1250.20:FF:000011">
    <property type="entry name" value="MFS multidrug transporter, putative"/>
    <property type="match status" value="1"/>
</dbReference>
<keyword evidence="4 7" id="KW-1133">Transmembrane helix</keyword>
<reference evidence="9" key="2">
    <citation type="journal article" date="2014" name="PLoS Genet.">
        <title>Signature gene expression reveals novel clues to the molecular mechanisms of dimorphic transition in Penicillium marneffei.</title>
        <authorList>
            <person name="Yang E."/>
            <person name="Wang G."/>
            <person name="Cai J."/>
            <person name="Woo P.C."/>
            <person name="Lau S.K."/>
            <person name="Yuen K.-Y."/>
            <person name="Chow W.-N."/>
            <person name="Lin X."/>
        </authorList>
    </citation>
    <scope>NUCLEOTIDE SEQUENCE</scope>
    <source>
        <strain evidence="9">PM1</strain>
    </source>
</reference>
<dbReference type="PANTHER" id="PTHR23502">
    <property type="entry name" value="MAJOR FACILITATOR SUPERFAMILY"/>
    <property type="match status" value="1"/>
</dbReference>
<keyword evidence="3 7" id="KW-0812">Transmembrane</keyword>
<dbReference type="SUPFAM" id="SSF103473">
    <property type="entry name" value="MFS general substrate transporter"/>
    <property type="match status" value="1"/>
</dbReference>
<evidence type="ECO:0000256" key="2">
    <source>
        <dbReference type="ARBA" id="ARBA00008335"/>
    </source>
</evidence>
<evidence type="ECO:0000256" key="6">
    <source>
        <dbReference type="SAM" id="MobiDB-lite"/>
    </source>
</evidence>
<feature type="transmembrane region" description="Helical" evidence="7">
    <location>
        <begin position="401"/>
        <end position="419"/>
    </location>
</feature>
<dbReference type="Pfam" id="PF07690">
    <property type="entry name" value="MFS_1"/>
    <property type="match status" value="1"/>
</dbReference>
<organism evidence="9">
    <name type="scientific">Talaromyces marneffei PM1</name>
    <dbReference type="NCBI Taxonomy" id="1077442"/>
    <lineage>
        <taxon>Eukaryota</taxon>
        <taxon>Fungi</taxon>
        <taxon>Dikarya</taxon>
        <taxon>Ascomycota</taxon>
        <taxon>Pezizomycotina</taxon>
        <taxon>Eurotiomycetes</taxon>
        <taxon>Eurotiomycetidae</taxon>
        <taxon>Eurotiales</taxon>
        <taxon>Trichocomaceae</taxon>
        <taxon>Talaromyces</taxon>
        <taxon>Talaromyces sect. Talaromyces</taxon>
    </lineage>
</organism>
<name>A0A093UYX8_TALMA</name>
<feature type="transmembrane region" description="Helical" evidence="7">
    <location>
        <begin position="167"/>
        <end position="188"/>
    </location>
</feature>
<dbReference type="Gene3D" id="1.20.1250.20">
    <property type="entry name" value="MFS general substrate transporter like domains"/>
    <property type="match status" value="1"/>
</dbReference>
<evidence type="ECO:0000259" key="8">
    <source>
        <dbReference type="PROSITE" id="PS50850"/>
    </source>
</evidence>
<feature type="compositionally biased region" description="Low complexity" evidence="6">
    <location>
        <begin position="79"/>
        <end position="88"/>
    </location>
</feature>
<feature type="transmembrane region" description="Helical" evidence="7">
    <location>
        <begin position="288"/>
        <end position="308"/>
    </location>
</feature>
<feature type="transmembrane region" description="Helical" evidence="7">
    <location>
        <begin position="467"/>
        <end position="489"/>
    </location>
</feature>
<dbReference type="InterPro" id="IPR011701">
    <property type="entry name" value="MFS"/>
</dbReference>
<dbReference type="HOGENOM" id="CLU_008455_1_2_1"/>
<comment type="similarity">
    <text evidence="2">Belongs to the major facilitator superfamily.</text>
</comment>
<dbReference type="GO" id="GO:0016020">
    <property type="term" value="C:membrane"/>
    <property type="evidence" value="ECO:0007669"/>
    <property type="project" value="UniProtKB-SubCell"/>
</dbReference>
<gene>
    <name evidence="9" type="ORF">GQ26_0390110</name>
</gene>